<organism evidence="4 5">
    <name type="scientific">Nematostella vectensis</name>
    <name type="common">Starlet sea anemone</name>
    <dbReference type="NCBI Taxonomy" id="45351"/>
    <lineage>
        <taxon>Eukaryota</taxon>
        <taxon>Metazoa</taxon>
        <taxon>Cnidaria</taxon>
        <taxon>Anthozoa</taxon>
        <taxon>Hexacorallia</taxon>
        <taxon>Actiniaria</taxon>
        <taxon>Edwardsiidae</taxon>
        <taxon>Nematostella</taxon>
    </lineage>
</organism>
<dbReference type="InterPro" id="IPR001507">
    <property type="entry name" value="ZP_dom"/>
</dbReference>
<dbReference type="KEGG" id="nve:5525113"/>
<evidence type="ECO:0000256" key="2">
    <source>
        <dbReference type="ARBA" id="ARBA00023157"/>
    </source>
</evidence>
<proteinExistence type="predicted"/>
<dbReference type="EMBL" id="DS474894">
    <property type="protein sequence ID" value="EDO26727.1"/>
    <property type="molecule type" value="Genomic_DNA"/>
</dbReference>
<dbReference type="Gene3D" id="2.60.40.4100">
    <property type="entry name" value="Zona pellucida, ZP-C domain"/>
    <property type="match status" value="1"/>
</dbReference>
<evidence type="ECO:0000259" key="3">
    <source>
        <dbReference type="PROSITE" id="PS51034"/>
    </source>
</evidence>
<dbReference type="HOGENOM" id="CLU_1965089_0_0_1"/>
<evidence type="ECO:0000256" key="1">
    <source>
        <dbReference type="ARBA" id="ARBA00022729"/>
    </source>
</evidence>
<dbReference type="InterPro" id="IPR055355">
    <property type="entry name" value="ZP-C"/>
</dbReference>
<dbReference type="AlphaFoldDB" id="A7TB86"/>
<sequence length="128" mass="14402">VSTYYKEEDDRNSSGITRARNFHFPFTCSYGRRQTVSSSSYSHVGSFMASEGSYGNFTFKMALYRNQSYSSSYVSREYPISIALNEPLYVEYSVTSSTANLVVFAETCRATTTGNPNTSPQYDFVKEG</sequence>
<dbReference type="PROSITE" id="PS51034">
    <property type="entry name" value="ZP_2"/>
    <property type="match status" value="1"/>
</dbReference>
<dbReference type="InParanoid" id="A7TB86"/>
<dbReference type="PANTHER" id="PTHR14002:SF43">
    <property type="entry name" value="DELTA-LIKE PROTEIN"/>
    <property type="match status" value="1"/>
</dbReference>
<dbReference type="InterPro" id="IPR042235">
    <property type="entry name" value="ZP-C_dom"/>
</dbReference>
<feature type="domain" description="ZP" evidence="3">
    <location>
        <begin position="1"/>
        <end position="128"/>
    </location>
</feature>
<reference evidence="4 5" key="1">
    <citation type="journal article" date="2007" name="Science">
        <title>Sea anemone genome reveals ancestral eumetazoan gene repertoire and genomic organization.</title>
        <authorList>
            <person name="Putnam N.H."/>
            <person name="Srivastava M."/>
            <person name="Hellsten U."/>
            <person name="Dirks B."/>
            <person name="Chapman J."/>
            <person name="Salamov A."/>
            <person name="Terry A."/>
            <person name="Shapiro H."/>
            <person name="Lindquist E."/>
            <person name="Kapitonov V.V."/>
            <person name="Jurka J."/>
            <person name="Genikhovich G."/>
            <person name="Grigoriev I.V."/>
            <person name="Lucas S.M."/>
            <person name="Steele R.E."/>
            <person name="Finnerty J.R."/>
            <person name="Technau U."/>
            <person name="Martindale M.Q."/>
            <person name="Rokhsar D.S."/>
        </authorList>
    </citation>
    <scope>NUCLEOTIDE SEQUENCE [LARGE SCALE GENOMIC DNA]</scope>
    <source>
        <strain evidence="5">CH2 X CH6</strain>
    </source>
</reference>
<dbReference type="PANTHER" id="PTHR14002">
    <property type="entry name" value="ENDOGLIN/TGF-BETA RECEPTOR TYPE III"/>
    <property type="match status" value="1"/>
</dbReference>
<evidence type="ECO:0000313" key="5">
    <source>
        <dbReference type="Proteomes" id="UP000001593"/>
    </source>
</evidence>
<feature type="non-terminal residue" evidence="4">
    <location>
        <position position="128"/>
    </location>
</feature>
<keyword evidence="5" id="KW-1185">Reference proteome</keyword>
<accession>A7TB86</accession>
<dbReference type="PhylomeDB" id="A7TB86"/>
<dbReference type="Proteomes" id="UP000001593">
    <property type="component" value="Unassembled WGS sequence"/>
</dbReference>
<evidence type="ECO:0000313" key="4">
    <source>
        <dbReference type="EMBL" id="EDO26727.1"/>
    </source>
</evidence>
<keyword evidence="2" id="KW-1015">Disulfide bond</keyword>
<name>A7TB86_NEMVE</name>
<dbReference type="Pfam" id="PF00100">
    <property type="entry name" value="Zona_pellucida"/>
    <property type="match status" value="1"/>
</dbReference>
<gene>
    <name evidence="4" type="ORF">NEMVEDRAFT_v1g224777</name>
</gene>
<dbReference type="Gene3D" id="2.60.40.3210">
    <property type="entry name" value="Zona pellucida, ZP-N domain"/>
    <property type="match status" value="1"/>
</dbReference>
<keyword evidence="1" id="KW-0732">Signal</keyword>
<protein>
    <recommendedName>
        <fullName evidence="3">ZP domain-containing protein</fullName>
    </recommendedName>
</protein>